<keyword evidence="2" id="KW-0378">Hydrolase</keyword>
<dbReference type="InterPro" id="IPR003583">
    <property type="entry name" value="Hlx-hairpin-Hlx_DNA-bd_motif"/>
</dbReference>
<dbReference type="Pfam" id="PF02739">
    <property type="entry name" value="5_3_exonuc_N"/>
    <property type="match status" value="1"/>
</dbReference>
<evidence type="ECO:0000256" key="3">
    <source>
        <dbReference type="ARBA" id="ARBA00022839"/>
    </source>
</evidence>
<feature type="compositionally biased region" description="Low complexity" evidence="7">
    <location>
        <begin position="352"/>
        <end position="366"/>
    </location>
</feature>
<dbReference type="EMBL" id="CP101988">
    <property type="protein sequence ID" value="UUI76772.1"/>
    <property type="molecule type" value="Genomic_DNA"/>
</dbReference>
<dbReference type="SMART" id="SM00475">
    <property type="entry name" value="53EXOc"/>
    <property type="match status" value="1"/>
</dbReference>
<dbReference type="InterPro" id="IPR038969">
    <property type="entry name" value="FEN"/>
</dbReference>
<feature type="region of interest" description="Disordered" evidence="7">
    <location>
        <begin position="316"/>
        <end position="366"/>
    </location>
</feature>
<evidence type="ECO:0000259" key="9">
    <source>
        <dbReference type="SMART" id="SM00475"/>
    </source>
</evidence>
<evidence type="ECO:0000256" key="4">
    <source>
        <dbReference type="ARBA" id="ARBA00023125"/>
    </source>
</evidence>
<gene>
    <name evidence="10" type="ORF">NP064_07835</name>
</gene>
<dbReference type="Gene3D" id="1.10.150.20">
    <property type="entry name" value="5' to 3' exonuclease, C-terminal subdomain"/>
    <property type="match status" value="1"/>
</dbReference>
<dbReference type="InterPro" id="IPR008918">
    <property type="entry name" value="HhH2"/>
</dbReference>
<dbReference type="InterPro" id="IPR036279">
    <property type="entry name" value="5-3_exonuclease_C_sf"/>
</dbReference>
<dbReference type="SUPFAM" id="SSF88723">
    <property type="entry name" value="PIN domain-like"/>
    <property type="match status" value="1"/>
</dbReference>
<dbReference type="Gene3D" id="3.40.50.1010">
    <property type="entry name" value="5'-nuclease"/>
    <property type="match status" value="1"/>
</dbReference>
<evidence type="ECO:0000313" key="11">
    <source>
        <dbReference type="Proteomes" id="UP001316189"/>
    </source>
</evidence>
<evidence type="ECO:0000256" key="6">
    <source>
        <dbReference type="ARBA" id="ARBA00050026"/>
    </source>
</evidence>
<dbReference type="CDD" id="cd09859">
    <property type="entry name" value="PIN_53EXO"/>
    <property type="match status" value="1"/>
</dbReference>
<proteinExistence type="predicted"/>
<keyword evidence="4" id="KW-0238">DNA-binding</keyword>
<sequence>MTATRTLLAVDGNSLVHRSFHALLGTQLATRDGRPTWAVKGFVSQLLGAVDRVGADALVVGFDDHTTSARKAAHPHYKATRGPKAPELVHQLQLTADLLRDAGVEVVVPEGLEADDVLASAAAQARAAGWSTVVVTSDRDSFGLIDPSTSVLRVINGGIEASPLLTPERLTMMIGIQPGQYRQYAAMRGDTSDNLTGVRGIGEKTATKLLNAFGSVEAALADIDTNAGARVAAEVGKAVVGKLASPEARAAFWGNVEIMTMRTDIPLGLGWEPAGVGHLPLDHGKVTAALAALELTSLVGYAGRVLCGVDEPAPRRGASSWAPAAREGAPQPAESASDAAPHDAASRGASSDEAPGAAPLVAAAVTDPVDPWTADTLF</sequence>
<dbReference type="PANTHER" id="PTHR42646">
    <property type="entry name" value="FLAP ENDONUCLEASE XNI"/>
    <property type="match status" value="1"/>
</dbReference>
<evidence type="ECO:0000256" key="7">
    <source>
        <dbReference type="SAM" id="MobiDB-lite"/>
    </source>
</evidence>
<dbReference type="SMART" id="SM00278">
    <property type="entry name" value="HhH1"/>
    <property type="match status" value="1"/>
</dbReference>
<dbReference type="InterPro" id="IPR020046">
    <property type="entry name" value="5-3_exonucl_a-hlix_arch_N"/>
</dbReference>
<evidence type="ECO:0000256" key="1">
    <source>
        <dbReference type="ARBA" id="ARBA00022722"/>
    </source>
</evidence>
<dbReference type="PANTHER" id="PTHR42646:SF2">
    <property type="entry name" value="5'-3' EXONUCLEASE FAMILY PROTEIN"/>
    <property type="match status" value="1"/>
</dbReference>
<keyword evidence="1" id="KW-0540">Nuclease</keyword>
<feature type="domain" description="Helix-hairpin-helix DNA-binding motif class 1" evidence="8">
    <location>
        <begin position="193"/>
        <end position="212"/>
    </location>
</feature>
<dbReference type="InterPro" id="IPR002421">
    <property type="entry name" value="5-3_exonuclease"/>
</dbReference>
<dbReference type="RefSeq" id="WP_227569060.1">
    <property type="nucleotide sequence ID" value="NZ_CP101988.1"/>
</dbReference>
<dbReference type="CDD" id="cd09898">
    <property type="entry name" value="H3TH_53EXO"/>
    <property type="match status" value="1"/>
</dbReference>
<dbReference type="InterPro" id="IPR020045">
    <property type="entry name" value="DNA_polI_H3TH"/>
</dbReference>
<keyword evidence="3" id="KW-0269">Exonuclease</keyword>
<accession>A0ABY5L1V9</accession>
<evidence type="ECO:0000256" key="2">
    <source>
        <dbReference type="ARBA" id="ARBA00022801"/>
    </source>
</evidence>
<dbReference type="Proteomes" id="UP001316189">
    <property type="component" value="Chromosome"/>
</dbReference>
<dbReference type="SMART" id="SM00279">
    <property type="entry name" value="HhH2"/>
    <property type="match status" value="1"/>
</dbReference>
<keyword evidence="11" id="KW-1185">Reference proteome</keyword>
<name>A0ABY5L1V9_9CELL</name>
<dbReference type="SUPFAM" id="SSF47807">
    <property type="entry name" value="5' to 3' exonuclease, C-terminal subdomain"/>
    <property type="match status" value="1"/>
</dbReference>
<dbReference type="InterPro" id="IPR029060">
    <property type="entry name" value="PIN-like_dom_sf"/>
</dbReference>
<dbReference type="Pfam" id="PF01367">
    <property type="entry name" value="5_3_exonuc"/>
    <property type="match status" value="1"/>
</dbReference>
<protein>
    <recommendedName>
        <fullName evidence="6">5'-3' exonuclease</fullName>
    </recommendedName>
</protein>
<evidence type="ECO:0000259" key="8">
    <source>
        <dbReference type="SMART" id="SM00278"/>
    </source>
</evidence>
<evidence type="ECO:0000256" key="5">
    <source>
        <dbReference type="ARBA" id="ARBA00049957"/>
    </source>
</evidence>
<reference evidence="10 11" key="1">
    <citation type="submission" date="2022-07" db="EMBL/GenBank/DDBJ databases">
        <title>Novel species in genus cellulomonas.</title>
        <authorList>
            <person name="Ye L."/>
        </authorList>
    </citation>
    <scope>NUCLEOTIDE SEQUENCE [LARGE SCALE GENOMIC DNA]</scope>
    <source>
        <strain evidence="11">zg-Y338</strain>
    </source>
</reference>
<organism evidence="10 11">
    <name type="scientific">Cellulomonas chengniuliangii</name>
    <dbReference type="NCBI Taxonomy" id="2968084"/>
    <lineage>
        <taxon>Bacteria</taxon>
        <taxon>Bacillati</taxon>
        <taxon>Actinomycetota</taxon>
        <taxon>Actinomycetes</taxon>
        <taxon>Micrococcales</taxon>
        <taxon>Cellulomonadaceae</taxon>
        <taxon>Cellulomonas</taxon>
    </lineage>
</organism>
<evidence type="ECO:0000313" key="10">
    <source>
        <dbReference type="EMBL" id="UUI76772.1"/>
    </source>
</evidence>
<comment type="function">
    <text evidence="5">5'-3' exonuclease acting preferentially on double-stranded DNA.</text>
</comment>
<feature type="domain" description="5'-3' exonuclease" evidence="9">
    <location>
        <begin position="4"/>
        <end position="277"/>
    </location>
</feature>